<comment type="caution">
    <text evidence="8">The sequence shown here is derived from an EMBL/GenBank/DDBJ whole genome shotgun (WGS) entry which is preliminary data.</text>
</comment>
<evidence type="ECO:0000256" key="4">
    <source>
        <dbReference type="ARBA" id="ARBA00022989"/>
    </source>
</evidence>
<dbReference type="Pfam" id="PF09335">
    <property type="entry name" value="VTT_dom"/>
    <property type="match status" value="1"/>
</dbReference>
<accession>A0A419DFK3</accession>
<evidence type="ECO:0000256" key="1">
    <source>
        <dbReference type="ARBA" id="ARBA00004651"/>
    </source>
</evidence>
<comment type="subcellular location">
    <subcellularLocation>
        <location evidence="1">Cell membrane</location>
        <topology evidence="1">Multi-pass membrane protein</topology>
    </subcellularLocation>
</comment>
<dbReference type="GO" id="GO:0005886">
    <property type="term" value="C:plasma membrane"/>
    <property type="evidence" value="ECO:0007669"/>
    <property type="project" value="UniProtKB-SubCell"/>
</dbReference>
<sequence length="210" mass="24115">MDIYNFIYTFKYVAIFLGTFIEGPAVGMIVGFLSRTGYINLYLGSLAHILGDISADMMYFFIGYFGGMKIVPRLARVLKYSVSEIESLEQSFQKHSKKLIIVGKLTHVIGFPILFAAGLSRYKWYRFFAFDLVATLIKTTILVIIGYYFGGIWEDVNNVLFIIGGIGIIIVATQLAFFMVRRIVKIKNGDITLDEKELRKLQRFEKRRKR</sequence>
<feature type="transmembrane region" description="Helical" evidence="6">
    <location>
        <begin position="127"/>
        <end position="149"/>
    </location>
</feature>
<keyword evidence="3 6" id="KW-0812">Transmembrane</keyword>
<protein>
    <submittedName>
        <fullName evidence="8">DedA family protein</fullName>
    </submittedName>
</protein>
<keyword evidence="2" id="KW-1003">Cell membrane</keyword>
<dbReference type="PANTHER" id="PTHR42709">
    <property type="entry name" value="ALKALINE PHOSPHATASE LIKE PROTEIN"/>
    <property type="match status" value="1"/>
</dbReference>
<feature type="transmembrane region" description="Helical" evidence="6">
    <location>
        <begin position="161"/>
        <end position="180"/>
    </location>
</feature>
<evidence type="ECO:0000256" key="3">
    <source>
        <dbReference type="ARBA" id="ARBA00022692"/>
    </source>
</evidence>
<evidence type="ECO:0000256" key="6">
    <source>
        <dbReference type="SAM" id="Phobius"/>
    </source>
</evidence>
<feature type="transmembrane region" description="Helical" evidence="6">
    <location>
        <begin position="12"/>
        <end position="34"/>
    </location>
</feature>
<dbReference type="PANTHER" id="PTHR42709:SF6">
    <property type="entry name" value="UNDECAPRENYL PHOSPHATE TRANSPORTER A"/>
    <property type="match status" value="1"/>
</dbReference>
<name>A0A419DFK3_9BACT</name>
<dbReference type="InterPro" id="IPR051311">
    <property type="entry name" value="DedA_domain"/>
</dbReference>
<evidence type="ECO:0000259" key="7">
    <source>
        <dbReference type="Pfam" id="PF09335"/>
    </source>
</evidence>
<dbReference type="EMBL" id="QZJW01000007">
    <property type="protein sequence ID" value="RJO61909.1"/>
    <property type="molecule type" value="Genomic_DNA"/>
</dbReference>
<evidence type="ECO:0000256" key="5">
    <source>
        <dbReference type="ARBA" id="ARBA00023136"/>
    </source>
</evidence>
<gene>
    <name evidence="8" type="ORF">C4544_01335</name>
</gene>
<organism evidence="8 9">
    <name type="scientific">candidate division WS5 bacterium</name>
    <dbReference type="NCBI Taxonomy" id="2093353"/>
    <lineage>
        <taxon>Bacteria</taxon>
        <taxon>candidate division WS5</taxon>
    </lineage>
</organism>
<dbReference type="InterPro" id="IPR032816">
    <property type="entry name" value="VTT_dom"/>
</dbReference>
<evidence type="ECO:0000256" key="2">
    <source>
        <dbReference type="ARBA" id="ARBA00022475"/>
    </source>
</evidence>
<keyword evidence="5 6" id="KW-0472">Membrane</keyword>
<evidence type="ECO:0000313" key="9">
    <source>
        <dbReference type="Proteomes" id="UP000285655"/>
    </source>
</evidence>
<reference evidence="8 9" key="1">
    <citation type="journal article" date="2017" name="ISME J.">
        <title>Energy and carbon metabolisms in a deep terrestrial subsurface fluid microbial community.</title>
        <authorList>
            <person name="Momper L."/>
            <person name="Jungbluth S.P."/>
            <person name="Lee M.D."/>
            <person name="Amend J.P."/>
        </authorList>
    </citation>
    <scope>NUCLEOTIDE SEQUENCE [LARGE SCALE GENOMIC DNA]</scope>
    <source>
        <strain evidence="8">SURF_29</strain>
    </source>
</reference>
<evidence type="ECO:0000313" key="8">
    <source>
        <dbReference type="EMBL" id="RJO61909.1"/>
    </source>
</evidence>
<feature type="domain" description="VTT" evidence="7">
    <location>
        <begin position="29"/>
        <end position="147"/>
    </location>
</feature>
<dbReference type="Proteomes" id="UP000285655">
    <property type="component" value="Unassembled WGS sequence"/>
</dbReference>
<keyword evidence="4 6" id="KW-1133">Transmembrane helix</keyword>
<proteinExistence type="predicted"/>
<dbReference type="AlphaFoldDB" id="A0A419DFK3"/>
<feature type="transmembrane region" description="Helical" evidence="6">
    <location>
        <begin position="41"/>
        <end position="62"/>
    </location>
</feature>